<comment type="caution">
    <text evidence="1">The sequence shown here is derived from an EMBL/GenBank/DDBJ whole genome shotgun (WGS) entry which is preliminary data.</text>
</comment>
<evidence type="ECO:0000313" key="2">
    <source>
        <dbReference type="Proteomes" id="UP000237438"/>
    </source>
</evidence>
<gene>
    <name evidence="1" type="ORF">EPUL_003796</name>
</gene>
<evidence type="ECO:0000313" key="1">
    <source>
        <dbReference type="EMBL" id="POS86624.1"/>
    </source>
</evidence>
<dbReference type="OrthoDB" id="5302289at2759"/>
<name>A0A2S4PX52_9PEZI</name>
<accession>A0A2S4PX52</accession>
<proteinExistence type="predicted"/>
<organism evidence="1 2">
    <name type="scientific">Erysiphe pulchra</name>
    <dbReference type="NCBI Taxonomy" id="225359"/>
    <lineage>
        <taxon>Eukaryota</taxon>
        <taxon>Fungi</taxon>
        <taxon>Dikarya</taxon>
        <taxon>Ascomycota</taxon>
        <taxon>Pezizomycotina</taxon>
        <taxon>Leotiomycetes</taxon>
        <taxon>Erysiphales</taxon>
        <taxon>Erysiphaceae</taxon>
        <taxon>Erysiphe</taxon>
    </lineage>
</organism>
<sequence length="137" mass="15798">MSIKQRSRAVRSFPLSQKKDRRIKSRYILDLSSLSRKMSKGSNNGTGAHHLHTTATSEKEALYKARDCPECAQDAVIVALLENTIDRIWKKIQACPEYVLSRDEFAFFNYFQSRFEGLQAARDARKRYWDNTSSSSN</sequence>
<protein>
    <submittedName>
        <fullName evidence="1">Uncharacterized protein</fullName>
    </submittedName>
</protein>
<dbReference type="Proteomes" id="UP000237438">
    <property type="component" value="Unassembled WGS sequence"/>
</dbReference>
<reference evidence="1 2" key="1">
    <citation type="submission" date="2017-10" db="EMBL/GenBank/DDBJ databases">
        <title>Development of genomic resources for the powdery mildew, Erysiphe pulchra.</title>
        <authorList>
            <person name="Wadl P.A."/>
            <person name="Mack B.M."/>
            <person name="Moore G."/>
            <person name="Beltz S.B."/>
        </authorList>
    </citation>
    <scope>NUCLEOTIDE SEQUENCE [LARGE SCALE GENOMIC DNA]</scope>
    <source>
        <strain evidence="1">Cflorida</strain>
    </source>
</reference>
<keyword evidence="2" id="KW-1185">Reference proteome</keyword>
<dbReference type="AlphaFoldDB" id="A0A2S4PX52"/>
<dbReference type="EMBL" id="PEDP01000287">
    <property type="protein sequence ID" value="POS86624.1"/>
    <property type="molecule type" value="Genomic_DNA"/>
</dbReference>